<dbReference type="Gene3D" id="3.30.930.30">
    <property type="match status" value="1"/>
</dbReference>
<evidence type="ECO:0000256" key="1">
    <source>
        <dbReference type="ARBA" id="ARBA00010873"/>
    </source>
</evidence>
<dbReference type="Pfam" id="PF13604">
    <property type="entry name" value="AAA_30"/>
    <property type="match status" value="1"/>
</dbReference>
<dbReference type="CDD" id="cd17933">
    <property type="entry name" value="DEXSc_RecD-like"/>
    <property type="match status" value="1"/>
</dbReference>
<evidence type="ECO:0000256" key="4">
    <source>
        <dbReference type="ARBA" id="ARBA00022971"/>
    </source>
</evidence>
<accession>A0A560EJ00</accession>
<organism evidence="6 7">
    <name type="scientific">Nitrospirillum amazonense</name>
    <dbReference type="NCBI Taxonomy" id="28077"/>
    <lineage>
        <taxon>Bacteria</taxon>
        <taxon>Pseudomonadati</taxon>
        <taxon>Pseudomonadota</taxon>
        <taxon>Alphaproteobacteria</taxon>
        <taxon>Rhodospirillales</taxon>
        <taxon>Azospirillaceae</taxon>
        <taxon>Nitrospirillum</taxon>
    </lineage>
</organism>
<dbReference type="SUPFAM" id="SSF52540">
    <property type="entry name" value="P-loop containing nucleoside triphosphate hydrolases"/>
    <property type="match status" value="1"/>
</dbReference>
<comment type="caution">
    <text evidence="6">The sequence shown here is derived from an EMBL/GenBank/DDBJ whole genome shotgun (WGS) entry which is preliminary data.</text>
</comment>
<name>A0A560EJ00_9PROT</name>
<dbReference type="AlphaFoldDB" id="A0A560EJ00"/>
<reference evidence="6 7" key="1">
    <citation type="submission" date="2019-06" db="EMBL/GenBank/DDBJ databases">
        <title>Genomic Encyclopedia of Type Strains, Phase IV (KMG-V): Genome sequencing to study the core and pangenomes of soil and plant-associated prokaryotes.</title>
        <authorList>
            <person name="Whitman W."/>
        </authorList>
    </citation>
    <scope>NUCLEOTIDE SEQUENCE [LARGE SCALE GENOMIC DNA]</scope>
    <source>
        <strain evidence="6 7">BR 11880</strain>
    </source>
</reference>
<dbReference type="Gene3D" id="3.40.50.300">
    <property type="entry name" value="P-loop containing nucleotide triphosphate hydrolases"/>
    <property type="match status" value="2"/>
</dbReference>
<dbReference type="InterPro" id="IPR014136">
    <property type="entry name" value="TraA_Ti"/>
</dbReference>
<keyword evidence="3" id="KW-0067">ATP-binding</keyword>
<dbReference type="InterPro" id="IPR050534">
    <property type="entry name" value="Coronavir_polyprotein_1ab"/>
</dbReference>
<dbReference type="GO" id="GO:0005524">
    <property type="term" value="F:ATP binding"/>
    <property type="evidence" value="ECO:0007669"/>
    <property type="project" value="UniProtKB-KW"/>
</dbReference>
<evidence type="ECO:0000256" key="2">
    <source>
        <dbReference type="ARBA" id="ARBA00022741"/>
    </source>
</evidence>
<feature type="domain" description="MobA/MobL protein" evidence="5">
    <location>
        <begin position="29"/>
        <end position="244"/>
    </location>
</feature>
<dbReference type="InterPro" id="IPR027417">
    <property type="entry name" value="P-loop_NTPase"/>
</dbReference>
<keyword evidence="2" id="KW-0547">Nucleotide-binding</keyword>
<dbReference type="GO" id="GO:0003678">
    <property type="term" value="F:DNA helicase activity"/>
    <property type="evidence" value="ECO:0007669"/>
    <property type="project" value="UniProtKB-ARBA"/>
</dbReference>
<protein>
    <submittedName>
        <fullName evidence="6">Ti-type conjugative transfer relaxase TraA</fullName>
    </submittedName>
</protein>
<sequence length="639" mass="69758">MLRNSRAFILDAMAIYHLSIKPVTRASGRSAVAAAAYRSGTRLENQRDGMVHDFTRRGGVEHAEIVLPEGMETTAGWAKDRTALWNAAETAEKRKDARVAREVELALPHELSAEQRLALTREFAQEVANRYGVAVDFAVHSPHGGADQRNHHAHLLMTTRTLGRDGLGEKAQLELENRKLQALGLPTSHEQLRELRERWEGLANSHLARAGWDVRIDHRSHQVRGVDVEPTQHMGVQATQMERRGVGVTRGRLDAEAATRNAQLVAEKPEHVLALITGEKSVFDHRDVARALHRALGDDAAVFQRAYAQVMLSPALVELQAAGEGPARYSTREMVAIEEAMATSAERMAADKGLGVEPGRVEAVLAGQSHLALEQRAAVRHVTAPSRLAAVVGLAGAGKSTMLAVARQAWEAEGYRVQGAALAGKAAEGLEEASGIRSRTLASWERGWERGYDRLGARDVLVVDEAGMVGSRQLSRLLTLADQAGAKVVLVGDPEQLQPIGPGAAFRAVLERVGFVGLEEVRRQREDWQRQASIAFGRHRTAAGLAAYAEHGQVLLQATEADARGALVRDVMADLAARPEGSRLVLAHRRDDARWLNDAIRSARQGRGDLGGERVYRTAEGERAFAPGDRLLFRENNRD</sequence>
<dbReference type="NCBIfam" id="TIGR02768">
    <property type="entry name" value="TraA_Ti"/>
    <property type="match status" value="1"/>
</dbReference>
<evidence type="ECO:0000313" key="6">
    <source>
        <dbReference type="EMBL" id="TWB09316.1"/>
    </source>
</evidence>
<dbReference type="PANTHER" id="PTHR43788">
    <property type="entry name" value="DNA2/NAM7 HELICASE FAMILY MEMBER"/>
    <property type="match status" value="1"/>
</dbReference>
<proteinExistence type="inferred from homology"/>
<dbReference type="PANTHER" id="PTHR43788:SF6">
    <property type="entry name" value="DNA HELICASE B"/>
    <property type="match status" value="1"/>
</dbReference>
<keyword evidence="4" id="KW-0184">Conjugation</keyword>
<gene>
    <name evidence="6" type="ORF">FBZ89_14314</name>
</gene>
<feature type="non-terminal residue" evidence="6">
    <location>
        <position position="639"/>
    </location>
</feature>
<dbReference type="Pfam" id="PF03389">
    <property type="entry name" value="MobA_MobL"/>
    <property type="match status" value="1"/>
</dbReference>
<dbReference type="NCBIfam" id="NF041496">
    <property type="entry name" value="MobQ"/>
    <property type="match status" value="1"/>
</dbReference>
<dbReference type="Proteomes" id="UP000319859">
    <property type="component" value="Unassembled WGS sequence"/>
</dbReference>
<dbReference type="InterPro" id="IPR005053">
    <property type="entry name" value="MobA_MobL"/>
</dbReference>
<evidence type="ECO:0000259" key="5">
    <source>
        <dbReference type="Pfam" id="PF03389"/>
    </source>
</evidence>
<comment type="similarity">
    <text evidence="1">Belongs to the MobA/MobL family.</text>
</comment>
<dbReference type="Gene3D" id="2.30.30.940">
    <property type="match status" value="1"/>
</dbReference>
<dbReference type="EMBL" id="VITN01000043">
    <property type="protein sequence ID" value="TWB09316.1"/>
    <property type="molecule type" value="Genomic_DNA"/>
</dbReference>
<evidence type="ECO:0000256" key="3">
    <source>
        <dbReference type="ARBA" id="ARBA00022840"/>
    </source>
</evidence>
<evidence type="ECO:0000313" key="7">
    <source>
        <dbReference type="Proteomes" id="UP000319859"/>
    </source>
</evidence>